<evidence type="ECO:0000259" key="1">
    <source>
        <dbReference type="Pfam" id="PF12728"/>
    </source>
</evidence>
<dbReference type="InterPro" id="IPR009061">
    <property type="entry name" value="DNA-bd_dom_put_sf"/>
</dbReference>
<dbReference type="GO" id="GO:0003677">
    <property type="term" value="F:DNA binding"/>
    <property type="evidence" value="ECO:0007669"/>
    <property type="project" value="InterPro"/>
</dbReference>
<dbReference type="Pfam" id="PF12728">
    <property type="entry name" value="HTH_17"/>
    <property type="match status" value="1"/>
</dbReference>
<evidence type="ECO:0000313" key="3">
    <source>
        <dbReference type="Proteomes" id="UP001239215"/>
    </source>
</evidence>
<evidence type="ECO:0000313" key="2">
    <source>
        <dbReference type="EMBL" id="MDQ1102828.1"/>
    </source>
</evidence>
<dbReference type="EMBL" id="JAUTAN010000001">
    <property type="protein sequence ID" value="MDQ1102828.1"/>
    <property type="molecule type" value="Genomic_DNA"/>
</dbReference>
<feature type="domain" description="Helix-turn-helix" evidence="1">
    <location>
        <begin position="5"/>
        <end position="49"/>
    </location>
</feature>
<dbReference type="SUPFAM" id="SSF46955">
    <property type="entry name" value="Putative DNA-binding domain"/>
    <property type="match status" value="1"/>
</dbReference>
<dbReference type="InterPro" id="IPR010093">
    <property type="entry name" value="SinI_DNA-bd"/>
</dbReference>
<protein>
    <submittedName>
        <fullName evidence="2">Excisionase family DNA binding protein</fullName>
    </submittedName>
</protein>
<proteinExistence type="predicted"/>
<reference evidence="2" key="1">
    <citation type="submission" date="2023-07" db="EMBL/GenBank/DDBJ databases">
        <title>Functional and genomic diversity of the sorghum phyllosphere microbiome.</title>
        <authorList>
            <person name="Shade A."/>
        </authorList>
    </citation>
    <scope>NUCLEOTIDE SEQUENCE</scope>
    <source>
        <strain evidence="2">SORGH_AS_1067</strain>
    </source>
</reference>
<dbReference type="RefSeq" id="WP_307198285.1">
    <property type="nucleotide sequence ID" value="NZ_JAUTAN010000001.1"/>
</dbReference>
<name>A0AAJ1TZM8_9ACTN</name>
<accession>A0AAJ1TZM8</accession>
<comment type="caution">
    <text evidence="2">The sequence shown here is derived from an EMBL/GenBank/DDBJ whole genome shotgun (WGS) entry which is preliminary data.</text>
</comment>
<gene>
    <name evidence="2" type="ORF">QE405_000112</name>
</gene>
<dbReference type="Proteomes" id="UP001239215">
    <property type="component" value="Unassembled WGS sequence"/>
</dbReference>
<organism evidence="2 3">
    <name type="scientific">Nocardioides zeae</name>
    <dbReference type="NCBI Taxonomy" id="1457234"/>
    <lineage>
        <taxon>Bacteria</taxon>
        <taxon>Bacillati</taxon>
        <taxon>Actinomycetota</taxon>
        <taxon>Actinomycetes</taxon>
        <taxon>Propionibacteriales</taxon>
        <taxon>Nocardioidaceae</taxon>
        <taxon>Nocardioides</taxon>
    </lineage>
</organism>
<dbReference type="InterPro" id="IPR041657">
    <property type="entry name" value="HTH_17"/>
</dbReference>
<dbReference type="AlphaFoldDB" id="A0AAJ1TZM8"/>
<sequence length="168" mass="19306">MDDDLLTSGEVARMLGVSRQHVVDLCDRGEVEVVRTGKHRRIPRREVTRRVQTLTREQERSLWLHRAVVGQMMLDPDGVLSRARDNLLRRREVHRGAVAQAYFDVWSETLDRGVDAVVETLLSRAPAACELRQNSPFAGALEPDDRLRVLEAFREHWRSHHDDPLVGD</sequence>
<dbReference type="NCBIfam" id="TIGR01764">
    <property type="entry name" value="excise"/>
    <property type="match status" value="1"/>
</dbReference>